<evidence type="ECO:0000256" key="10">
    <source>
        <dbReference type="ARBA" id="ARBA00023049"/>
    </source>
</evidence>
<organism evidence="14 15">
    <name type="scientific">Candidatus Rhodoluna planktonica</name>
    <dbReference type="NCBI Taxonomy" id="535712"/>
    <lineage>
        <taxon>Bacteria</taxon>
        <taxon>Bacillati</taxon>
        <taxon>Actinomycetota</taxon>
        <taxon>Actinomycetes</taxon>
        <taxon>Micrococcales</taxon>
        <taxon>Microbacteriaceae</taxon>
        <taxon>Luna cluster</taxon>
        <taxon>Luna-1 subcluster</taxon>
        <taxon>Rhodoluna</taxon>
    </lineage>
</organism>
<comment type="similarity">
    <text evidence="2 12">Belongs to the peptidase M48B family.</text>
</comment>
<keyword evidence="8 12" id="KW-0862">Zinc</keyword>
<dbReference type="InterPro" id="IPR001915">
    <property type="entry name" value="Peptidase_M48"/>
</dbReference>
<evidence type="ECO:0000256" key="9">
    <source>
        <dbReference type="ARBA" id="ARBA00022989"/>
    </source>
</evidence>
<dbReference type="HAMAP" id="MF_00188">
    <property type="entry name" value="Pept_M48_protease_HtpX"/>
    <property type="match status" value="1"/>
</dbReference>
<comment type="subcellular location">
    <subcellularLocation>
        <location evidence="1 12">Cell membrane</location>
        <topology evidence="1 12">Multi-pass membrane protein</topology>
    </subcellularLocation>
</comment>
<dbReference type="PANTHER" id="PTHR43221">
    <property type="entry name" value="PROTEASE HTPX"/>
    <property type="match status" value="1"/>
</dbReference>
<accession>A0A1D9DYA0</accession>
<feature type="transmembrane region" description="Helical" evidence="12">
    <location>
        <begin position="152"/>
        <end position="171"/>
    </location>
</feature>
<dbReference type="EC" id="3.4.24.-" evidence="12"/>
<keyword evidence="15" id="KW-1185">Reference proteome</keyword>
<dbReference type="STRING" id="535712.A4Z71_01895"/>
<dbReference type="OrthoDB" id="15218at2"/>
<evidence type="ECO:0000256" key="3">
    <source>
        <dbReference type="ARBA" id="ARBA00022475"/>
    </source>
</evidence>
<evidence type="ECO:0000256" key="1">
    <source>
        <dbReference type="ARBA" id="ARBA00004651"/>
    </source>
</evidence>
<dbReference type="AlphaFoldDB" id="A0A1D9DYA0"/>
<dbReference type="Pfam" id="PF01435">
    <property type="entry name" value="Peptidase_M48"/>
    <property type="match status" value="1"/>
</dbReference>
<feature type="binding site" evidence="12">
    <location>
        <position position="222"/>
    </location>
    <ligand>
        <name>Zn(2+)</name>
        <dbReference type="ChEBI" id="CHEBI:29105"/>
        <note>catalytic</note>
    </ligand>
</feature>
<evidence type="ECO:0000256" key="6">
    <source>
        <dbReference type="ARBA" id="ARBA00022723"/>
    </source>
</evidence>
<evidence type="ECO:0000313" key="14">
    <source>
        <dbReference type="EMBL" id="AOY55777.1"/>
    </source>
</evidence>
<keyword evidence="11 12" id="KW-0472">Membrane</keyword>
<dbReference type="GO" id="GO:0006508">
    <property type="term" value="P:proteolysis"/>
    <property type="evidence" value="ECO:0007669"/>
    <property type="project" value="UniProtKB-KW"/>
</dbReference>
<evidence type="ECO:0000256" key="8">
    <source>
        <dbReference type="ARBA" id="ARBA00022833"/>
    </source>
</evidence>
<dbReference type="Proteomes" id="UP000243784">
    <property type="component" value="Chromosome"/>
</dbReference>
<feature type="binding site" evidence="12">
    <location>
        <position position="140"/>
    </location>
    <ligand>
        <name>Zn(2+)</name>
        <dbReference type="ChEBI" id="CHEBI:29105"/>
        <note>catalytic</note>
    </ligand>
</feature>
<dbReference type="EMBL" id="CP015208">
    <property type="protein sequence ID" value="AOY55777.1"/>
    <property type="molecule type" value="Genomic_DNA"/>
</dbReference>
<evidence type="ECO:0000259" key="13">
    <source>
        <dbReference type="Pfam" id="PF01435"/>
    </source>
</evidence>
<protein>
    <recommendedName>
        <fullName evidence="12">Protease HtpX homolog</fullName>
        <ecNumber evidence="12">3.4.24.-</ecNumber>
    </recommendedName>
</protein>
<comment type="cofactor">
    <cofactor evidence="12">
        <name>Zn(2+)</name>
        <dbReference type="ChEBI" id="CHEBI:29105"/>
    </cofactor>
    <text evidence="12">Binds 1 zinc ion per subunit.</text>
</comment>
<feature type="transmembrane region" description="Helical" evidence="12">
    <location>
        <begin position="42"/>
        <end position="71"/>
    </location>
</feature>
<evidence type="ECO:0000256" key="12">
    <source>
        <dbReference type="HAMAP-Rule" id="MF_00188"/>
    </source>
</evidence>
<evidence type="ECO:0000256" key="4">
    <source>
        <dbReference type="ARBA" id="ARBA00022670"/>
    </source>
</evidence>
<feature type="binding site" evidence="12">
    <location>
        <position position="144"/>
    </location>
    <ligand>
        <name>Zn(2+)</name>
        <dbReference type="ChEBI" id="CHEBI:29105"/>
        <note>catalytic</note>
    </ligand>
</feature>
<evidence type="ECO:0000256" key="7">
    <source>
        <dbReference type="ARBA" id="ARBA00022801"/>
    </source>
</evidence>
<evidence type="ECO:0000313" key="15">
    <source>
        <dbReference type="Proteomes" id="UP000243784"/>
    </source>
</evidence>
<keyword evidence="6 12" id="KW-0479">Metal-binding</keyword>
<feature type="transmembrane region" description="Helical" evidence="12">
    <location>
        <begin position="12"/>
        <end position="30"/>
    </location>
</feature>
<dbReference type="GO" id="GO:0005886">
    <property type="term" value="C:plasma membrane"/>
    <property type="evidence" value="ECO:0007669"/>
    <property type="project" value="UniProtKB-SubCell"/>
</dbReference>
<dbReference type="RefSeq" id="WP_070954288.1">
    <property type="nucleotide sequence ID" value="NZ_CP015208.1"/>
</dbReference>
<dbReference type="GO" id="GO:0004222">
    <property type="term" value="F:metalloendopeptidase activity"/>
    <property type="evidence" value="ECO:0007669"/>
    <property type="project" value="UniProtKB-UniRule"/>
</dbReference>
<feature type="domain" description="Peptidase M48" evidence="13">
    <location>
        <begin position="74"/>
        <end position="293"/>
    </location>
</feature>
<reference evidence="14 15" key="1">
    <citation type="journal article" date="2016" name="Biochim. Biophys. Acta">
        <title>Photochemical characterization of actinorhodopsin and its functional existence in the natural host.</title>
        <authorList>
            <person name="Nakamura S."/>
            <person name="Kikukawa T."/>
            <person name="Tamogami J."/>
            <person name="Kamiya M."/>
            <person name="Aizawa T."/>
            <person name="Hahn M.W."/>
            <person name="Ihara K."/>
            <person name="Kamo N."/>
            <person name="Demura M."/>
        </authorList>
    </citation>
    <scope>NUCLEOTIDE SEQUENCE [LARGE SCALE GENOMIC DNA]</scope>
    <source>
        <strain evidence="14 15">MWH-Dar1</strain>
    </source>
</reference>
<proteinExistence type="inferred from homology"/>
<gene>
    <name evidence="12" type="primary">htpX</name>
    <name evidence="14" type="ORF">A4Z71_01895</name>
</gene>
<feature type="active site" evidence="12">
    <location>
        <position position="141"/>
    </location>
</feature>
<dbReference type="PANTHER" id="PTHR43221:SF1">
    <property type="entry name" value="PROTEASE HTPX"/>
    <property type="match status" value="1"/>
</dbReference>
<dbReference type="Gene3D" id="3.30.2010.10">
    <property type="entry name" value="Metalloproteases ('zincins'), catalytic domain"/>
    <property type="match status" value="1"/>
</dbReference>
<name>A0A1D9DYA0_9MICO</name>
<evidence type="ECO:0000256" key="5">
    <source>
        <dbReference type="ARBA" id="ARBA00022692"/>
    </source>
</evidence>
<keyword evidence="7 12" id="KW-0378">Hydrolase</keyword>
<dbReference type="CDD" id="cd07340">
    <property type="entry name" value="M48B_Htpx_like"/>
    <property type="match status" value="1"/>
</dbReference>
<keyword evidence="5 12" id="KW-0812">Transmembrane</keyword>
<dbReference type="GO" id="GO:0008270">
    <property type="term" value="F:zinc ion binding"/>
    <property type="evidence" value="ECO:0007669"/>
    <property type="project" value="UniProtKB-UniRule"/>
</dbReference>
<dbReference type="KEGG" id="rpla:A4Z71_01895"/>
<keyword evidence="3 12" id="KW-1003">Cell membrane</keyword>
<feature type="transmembrane region" description="Helical" evidence="12">
    <location>
        <begin position="191"/>
        <end position="213"/>
    </location>
</feature>
<keyword evidence="10 12" id="KW-0482">Metalloprotease</keyword>
<keyword evidence="9 12" id="KW-1133">Transmembrane helix</keyword>
<sequence>MYSAIAANKRNTVLIVAGFVILLGALAYWWGEATGNGSSSWFIIGFIALYALFQYYMASSIAIAMSGAVPIEKADNPRLWRIVENLAIADGMPMPKVYIIPDPAPNAFATGRDPKHAVVAATTGLLAIMDDQELEGVMAHELGHVKNYDIRVSTIVFGLVSAVGILADMALRAAFFSGHSSDRRNSNDGGLGAALIIIGIVASIVAWLIGPLVSAAVSRQREYLADATGAKTTRYPDGLARALAKLGQYGKPMRRASSSMAHMYINDPIKPGMVERLFSTHPPIPERIARLQKIGGKF</sequence>
<dbReference type="InterPro" id="IPR050083">
    <property type="entry name" value="HtpX_protease"/>
</dbReference>
<evidence type="ECO:0000256" key="11">
    <source>
        <dbReference type="ARBA" id="ARBA00023136"/>
    </source>
</evidence>
<evidence type="ECO:0000256" key="2">
    <source>
        <dbReference type="ARBA" id="ARBA00009779"/>
    </source>
</evidence>
<keyword evidence="4 12" id="KW-0645">Protease</keyword>
<dbReference type="InterPro" id="IPR022919">
    <property type="entry name" value="Pept_M48_protease_HtpX"/>
</dbReference>